<comment type="caution">
    <text evidence="2">The sequence shown here is derived from an EMBL/GenBank/DDBJ whole genome shotgun (WGS) entry which is preliminary data.</text>
</comment>
<accession>A0AAD9ML58</accession>
<feature type="compositionally biased region" description="Acidic residues" evidence="1">
    <location>
        <begin position="190"/>
        <end position="212"/>
    </location>
</feature>
<sequence length="446" mass="47578">MTDVEEDWELPAAEADPVDEDDQKKFDYWDEEDELAEYLNRFESSGESEAEAIAGADSDSEQDEEDFEDEPEEDSEAESDTSSLEDGTEDGNDESEAEEASGEDDGAEGSRQPSSAGLIEDDAGSEASSSESEEEDGALPAVSAPEASTQGSEPNAFSALFQQRQRVNAEQAKQNKVASKLQRVFLDMEAELSDEEGQAAPVSDDEADDVDAGGDLADLIAEDAGQGDEAARERLHREWEEAQDARGLQDVLRGLRRGFRRGRQTDIFDADEVSEVDGFARRRRRLEEGGPAGGGGLEEELAWLERFGQGEEEEDDGPLPGAGAPPGSQPTQAQVDDLHDADSRLVLELLSGSGEALRASTSRAAPLPLRPPGGSFLGRRPSIQRLHSSGSGAPGAAPQPATASLVARLGSRSEQVSASHSRLEACVQGAVTLCVQLGQPSRVHKP</sequence>
<feature type="region of interest" description="Disordered" evidence="1">
    <location>
        <begin position="1"/>
        <end position="177"/>
    </location>
</feature>
<organism evidence="2 3">
    <name type="scientific">Prototheca wickerhamii</name>
    <dbReference type="NCBI Taxonomy" id="3111"/>
    <lineage>
        <taxon>Eukaryota</taxon>
        <taxon>Viridiplantae</taxon>
        <taxon>Chlorophyta</taxon>
        <taxon>core chlorophytes</taxon>
        <taxon>Trebouxiophyceae</taxon>
        <taxon>Chlorellales</taxon>
        <taxon>Chlorellaceae</taxon>
        <taxon>Prototheca</taxon>
    </lineage>
</organism>
<feature type="compositionally biased region" description="Acidic residues" evidence="1">
    <location>
        <begin position="58"/>
        <end position="79"/>
    </location>
</feature>
<proteinExistence type="predicted"/>
<feature type="region of interest" description="Disordered" evidence="1">
    <location>
        <begin position="280"/>
        <end position="340"/>
    </location>
</feature>
<feature type="compositionally biased region" description="Low complexity" evidence="1">
    <location>
        <begin position="213"/>
        <end position="224"/>
    </location>
</feature>
<gene>
    <name evidence="2" type="ORF">QBZ16_004413</name>
</gene>
<evidence type="ECO:0000313" key="3">
    <source>
        <dbReference type="Proteomes" id="UP001255856"/>
    </source>
</evidence>
<feature type="compositionally biased region" description="Basic and acidic residues" evidence="1">
    <location>
        <begin position="229"/>
        <end position="243"/>
    </location>
</feature>
<protein>
    <submittedName>
        <fullName evidence="2">Uncharacterized protein</fullName>
    </submittedName>
</protein>
<feature type="region of interest" description="Disordered" evidence="1">
    <location>
        <begin position="357"/>
        <end position="414"/>
    </location>
</feature>
<evidence type="ECO:0000313" key="2">
    <source>
        <dbReference type="EMBL" id="KAK2077568.1"/>
    </source>
</evidence>
<feature type="region of interest" description="Disordered" evidence="1">
    <location>
        <begin position="190"/>
        <end position="243"/>
    </location>
</feature>
<feature type="compositionally biased region" description="Acidic residues" evidence="1">
    <location>
        <begin position="86"/>
        <end position="107"/>
    </location>
</feature>
<feature type="compositionally biased region" description="Low complexity" evidence="1">
    <location>
        <begin position="318"/>
        <end position="334"/>
    </location>
</feature>
<feature type="compositionally biased region" description="Low complexity" evidence="1">
    <location>
        <begin position="43"/>
        <end position="57"/>
    </location>
</feature>
<dbReference type="Proteomes" id="UP001255856">
    <property type="component" value="Unassembled WGS sequence"/>
</dbReference>
<feature type="compositionally biased region" description="Polar residues" evidence="1">
    <location>
        <begin position="146"/>
        <end position="177"/>
    </location>
</feature>
<reference evidence="2" key="1">
    <citation type="submission" date="2021-01" db="EMBL/GenBank/DDBJ databases">
        <authorList>
            <person name="Eckstrom K.M.E."/>
        </authorList>
    </citation>
    <scope>NUCLEOTIDE SEQUENCE</scope>
    <source>
        <strain evidence="2">UVCC 0001</strain>
    </source>
</reference>
<dbReference type="EMBL" id="JASFZW010000006">
    <property type="protein sequence ID" value="KAK2077568.1"/>
    <property type="molecule type" value="Genomic_DNA"/>
</dbReference>
<evidence type="ECO:0000256" key="1">
    <source>
        <dbReference type="SAM" id="MobiDB-lite"/>
    </source>
</evidence>
<dbReference type="AlphaFoldDB" id="A0AAD9ML58"/>
<feature type="compositionally biased region" description="Low complexity" evidence="1">
    <location>
        <begin position="388"/>
        <end position="404"/>
    </location>
</feature>
<keyword evidence="3" id="KW-1185">Reference proteome</keyword>
<name>A0AAD9ML58_PROWI</name>